<evidence type="ECO:0000256" key="5">
    <source>
        <dbReference type="ARBA" id="ARBA00022989"/>
    </source>
</evidence>
<feature type="transmembrane region" description="Helical" evidence="8">
    <location>
        <begin position="59"/>
        <end position="80"/>
    </location>
</feature>
<evidence type="ECO:0000256" key="6">
    <source>
        <dbReference type="ARBA" id="ARBA00023136"/>
    </source>
</evidence>
<comment type="subcellular location">
    <subcellularLocation>
        <location evidence="1 7">Cell membrane</location>
        <topology evidence="1 7">Multi-pass membrane protein</topology>
    </subcellularLocation>
</comment>
<sequence>MSIGWIAIVAAGVLEIAWAHSIRLTEGFTKLLPTVVCGALTIAVLLILNVAMKTVPVGTAYAVFVGIGALGTAIVGMIWLHEPVSPLRSLALALIVGGVVLLRLTDVNTATT</sequence>
<keyword evidence="5 8" id="KW-1133">Transmembrane helix</keyword>
<dbReference type="InterPro" id="IPR000390">
    <property type="entry name" value="Small_drug/metabolite_transptr"/>
</dbReference>
<comment type="similarity">
    <text evidence="7">Belongs to the drug/metabolite transporter (DMT) superfamily. Small multidrug resistance (SMR) (TC 2.A.7.1) family.</text>
</comment>
<evidence type="ECO:0000256" key="2">
    <source>
        <dbReference type="ARBA" id="ARBA00022448"/>
    </source>
</evidence>
<evidence type="ECO:0000256" key="8">
    <source>
        <dbReference type="SAM" id="Phobius"/>
    </source>
</evidence>
<dbReference type="InterPro" id="IPR037185">
    <property type="entry name" value="EmrE-like"/>
</dbReference>
<proteinExistence type="inferred from homology"/>
<dbReference type="Gene3D" id="1.10.3730.20">
    <property type="match status" value="1"/>
</dbReference>
<dbReference type="PANTHER" id="PTHR30561:SF0">
    <property type="entry name" value="GUANIDINIUM EXPORTER"/>
    <property type="match status" value="1"/>
</dbReference>
<accession>A0ABV8LV81</accession>
<dbReference type="Proteomes" id="UP001595816">
    <property type="component" value="Unassembled WGS sequence"/>
</dbReference>
<keyword evidence="6 8" id="KW-0472">Membrane</keyword>
<feature type="transmembrane region" description="Helical" evidence="8">
    <location>
        <begin position="86"/>
        <end position="104"/>
    </location>
</feature>
<keyword evidence="3" id="KW-1003">Cell membrane</keyword>
<evidence type="ECO:0000256" key="7">
    <source>
        <dbReference type="RuleBase" id="RU003942"/>
    </source>
</evidence>
<evidence type="ECO:0000256" key="1">
    <source>
        <dbReference type="ARBA" id="ARBA00004651"/>
    </source>
</evidence>
<dbReference type="Pfam" id="PF00893">
    <property type="entry name" value="Multi_Drug_Res"/>
    <property type="match status" value="1"/>
</dbReference>
<dbReference type="SUPFAM" id="SSF103481">
    <property type="entry name" value="Multidrug resistance efflux transporter EmrE"/>
    <property type="match status" value="1"/>
</dbReference>
<gene>
    <name evidence="9" type="ORF">ACFOZ4_30420</name>
</gene>
<keyword evidence="4 7" id="KW-0812">Transmembrane</keyword>
<evidence type="ECO:0000256" key="3">
    <source>
        <dbReference type="ARBA" id="ARBA00022475"/>
    </source>
</evidence>
<protein>
    <submittedName>
        <fullName evidence="9">DMT family transporter</fullName>
    </submittedName>
</protein>
<keyword evidence="2" id="KW-0813">Transport</keyword>
<reference evidence="10" key="1">
    <citation type="journal article" date="2019" name="Int. J. Syst. Evol. Microbiol.">
        <title>The Global Catalogue of Microorganisms (GCM) 10K type strain sequencing project: providing services to taxonomists for standard genome sequencing and annotation.</title>
        <authorList>
            <consortium name="The Broad Institute Genomics Platform"/>
            <consortium name="The Broad Institute Genome Sequencing Center for Infectious Disease"/>
            <person name="Wu L."/>
            <person name="Ma J."/>
        </authorList>
    </citation>
    <scope>NUCLEOTIDE SEQUENCE [LARGE SCALE GENOMIC DNA]</scope>
    <source>
        <strain evidence="10">CGMCC 4.7289</strain>
    </source>
</reference>
<evidence type="ECO:0000313" key="10">
    <source>
        <dbReference type="Proteomes" id="UP001595816"/>
    </source>
</evidence>
<dbReference type="InterPro" id="IPR045324">
    <property type="entry name" value="Small_multidrug_res"/>
</dbReference>
<evidence type="ECO:0000313" key="9">
    <source>
        <dbReference type="EMBL" id="MFC4134947.1"/>
    </source>
</evidence>
<dbReference type="RefSeq" id="WP_253762438.1">
    <property type="nucleotide sequence ID" value="NZ_JAMZDZ010000001.1"/>
</dbReference>
<evidence type="ECO:0000256" key="4">
    <source>
        <dbReference type="ARBA" id="ARBA00022692"/>
    </source>
</evidence>
<comment type="caution">
    <text evidence="9">The sequence shown here is derived from an EMBL/GenBank/DDBJ whole genome shotgun (WGS) entry which is preliminary data.</text>
</comment>
<dbReference type="EMBL" id="JBHSAY010000019">
    <property type="protein sequence ID" value="MFC4134947.1"/>
    <property type="molecule type" value="Genomic_DNA"/>
</dbReference>
<name>A0ABV8LV81_9ACTN</name>
<organism evidence="9 10">
    <name type="scientific">Hamadaea flava</name>
    <dbReference type="NCBI Taxonomy" id="1742688"/>
    <lineage>
        <taxon>Bacteria</taxon>
        <taxon>Bacillati</taxon>
        <taxon>Actinomycetota</taxon>
        <taxon>Actinomycetes</taxon>
        <taxon>Micromonosporales</taxon>
        <taxon>Micromonosporaceae</taxon>
        <taxon>Hamadaea</taxon>
    </lineage>
</organism>
<dbReference type="PANTHER" id="PTHR30561">
    <property type="entry name" value="SMR FAMILY PROTON-DEPENDENT DRUG EFFLUX TRANSPORTER SUGE"/>
    <property type="match status" value="1"/>
</dbReference>
<keyword evidence="10" id="KW-1185">Reference proteome</keyword>
<feature type="transmembrane region" description="Helical" evidence="8">
    <location>
        <begin position="31"/>
        <end position="52"/>
    </location>
</feature>